<dbReference type="SUPFAM" id="SSF110849">
    <property type="entry name" value="ParB/Sulfiredoxin"/>
    <property type="match status" value="1"/>
</dbReference>
<evidence type="ECO:0008006" key="3">
    <source>
        <dbReference type="Google" id="ProtNLM"/>
    </source>
</evidence>
<gene>
    <name evidence="1" type="ORF">ACI76L_09050</name>
</gene>
<organism evidence="1 2">
    <name type="scientific">Capnocytophaga stomatis</name>
    <dbReference type="NCBI Taxonomy" id="1848904"/>
    <lineage>
        <taxon>Bacteria</taxon>
        <taxon>Pseudomonadati</taxon>
        <taxon>Bacteroidota</taxon>
        <taxon>Flavobacteriia</taxon>
        <taxon>Flavobacteriales</taxon>
        <taxon>Flavobacteriaceae</taxon>
        <taxon>Capnocytophaga</taxon>
    </lineage>
</organism>
<reference evidence="1 2" key="1">
    <citation type="journal article" date="2016" name="Sci. Rep.">
        <title>Whole genome sequencing identifies a novel species of the genus Capnocytophaga isolated from dog and cat bite wounds in humans.</title>
        <authorList>
            <person name="Zangenah S."/>
            <person name="Abbasi N."/>
            <person name="Andersson A.F."/>
            <person name="Bergman P."/>
        </authorList>
    </citation>
    <scope>NUCLEOTIDE SEQUENCE [LARGE SCALE GENOMIC DNA]</scope>
    <source>
        <strain evidence="1 2">W5</strain>
    </source>
</reference>
<keyword evidence="2" id="KW-1185">Reference proteome</keyword>
<evidence type="ECO:0000313" key="2">
    <source>
        <dbReference type="Proteomes" id="UP001622370"/>
    </source>
</evidence>
<dbReference type="InterPro" id="IPR036086">
    <property type="entry name" value="ParB/Sulfiredoxin_sf"/>
</dbReference>
<proteinExistence type="predicted"/>
<sequence>MEHKRLTWLKQIYPDFKENSCFEENVYKPTDLKYYSFFQENERYRGFINPKNIVGIDYGFNYNCFYEINWYELFCSLKRLDRVMENFKTKEDIENHIHNDKDQKMVYKFGNYYFTTSGQHRLCLAKFLGIEKVEVSVVEYKLDKERLVRYKKFKEVNHKISEYGLGSLSDDKNLLQWSRNCEYIIKISNEWITIDIDLILDFIAYYENYKIFRILCNIQIFVNKFIHINRVGERIKLKNKDDFKKVNSLIIKHKMKYIKP</sequence>
<accession>A0ABW8QC21</accession>
<comment type="caution">
    <text evidence="1">The sequence shown here is derived from an EMBL/GenBank/DDBJ whole genome shotgun (WGS) entry which is preliminary data.</text>
</comment>
<dbReference type="Proteomes" id="UP001622370">
    <property type="component" value="Unassembled WGS sequence"/>
</dbReference>
<name>A0ABW8QC21_9FLAO</name>
<dbReference type="RefSeq" id="WP_212892497.1">
    <property type="nucleotide sequence ID" value="NZ_JBJGWE010000006.1"/>
</dbReference>
<protein>
    <recommendedName>
        <fullName evidence="3">ParB/Sulfiredoxin domain-containing protein</fullName>
    </recommendedName>
</protein>
<evidence type="ECO:0000313" key="1">
    <source>
        <dbReference type="EMBL" id="MFK8293928.1"/>
    </source>
</evidence>
<dbReference type="EMBL" id="JBJGWJ010000006">
    <property type="protein sequence ID" value="MFK8293928.1"/>
    <property type="molecule type" value="Genomic_DNA"/>
</dbReference>